<accession>A0A024G0E1</accession>
<feature type="compositionally biased region" description="Low complexity" evidence="1">
    <location>
        <begin position="99"/>
        <end position="113"/>
    </location>
</feature>
<dbReference type="EMBL" id="CAIX01000005">
    <property type="protein sequence ID" value="CCI40122.1"/>
    <property type="molecule type" value="Genomic_DNA"/>
</dbReference>
<feature type="region of interest" description="Disordered" evidence="1">
    <location>
        <begin position="47"/>
        <end position="77"/>
    </location>
</feature>
<gene>
    <name evidence="2" type="ORF">BN9_009060</name>
</gene>
<comment type="caution">
    <text evidence="2">The sequence shown here is derived from an EMBL/GenBank/DDBJ whole genome shotgun (WGS) entry which is preliminary data.</text>
</comment>
<evidence type="ECO:0000313" key="3">
    <source>
        <dbReference type="Proteomes" id="UP000053237"/>
    </source>
</evidence>
<protein>
    <recommendedName>
        <fullName evidence="4">Sfi1 spindle body domain-containing protein</fullName>
    </recommendedName>
</protein>
<dbReference type="AlphaFoldDB" id="A0A024G0E1"/>
<evidence type="ECO:0008006" key="4">
    <source>
        <dbReference type="Google" id="ProtNLM"/>
    </source>
</evidence>
<organism evidence="2 3">
    <name type="scientific">Albugo candida</name>
    <dbReference type="NCBI Taxonomy" id="65357"/>
    <lineage>
        <taxon>Eukaryota</taxon>
        <taxon>Sar</taxon>
        <taxon>Stramenopiles</taxon>
        <taxon>Oomycota</taxon>
        <taxon>Peronosporomycetes</taxon>
        <taxon>Albuginales</taxon>
        <taxon>Albuginaceae</taxon>
        <taxon>Albugo</taxon>
    </lineage>
</organism>
<proteinExistence type="predicted"/>
<sequence>MQNVMDKIEDIWNEDGKLQSDIVMNYCNILRDGRRNLEDKVHALGKRSAATKGCDQREQNHSDSETTNRAELINRHRAISREVRKQLDELDALSKTRKTSNSSSKRGSRIFSSNALSRRSPPTKLRRQIVEDHLDRWRRYNLARKNKVKTSLQSYSHCRRRVMSTVLMVWRGILAERDIIGIKTRRIREKCEKSELKIVLHCWLDHTCIARSIRRIKMIQYKWSKSMAFEAWKRSTILDISVQKFYAKKRRLRKAFVLTEWSRIIQIQHIIERFKNRRRHALVLMMWNIWMNARLQRREIVIKMHNVQLSQCRRTFWAVIKVWFTFTCKSTSLQKLSCQEQVSTTLRVLYAWKNAYHNRLQIRNDYIVKLGRLRKKWTQNVFERWITYHFISQQRAKSFSYLIRKEITRSACHELIVAGRQSRHRQCQILCKKATCYLREWKSFAMKYAKIHALAEVLYHRQRQVLLKDTAWNSWQDAFQAHQQAHSADQHYDITLRSKAWKALIITLSRQIAIERGCHLLTQMSKQRGISCGITTWSRYTQNSKEQRKLLNYADDIHVDSLIVKGFYRWEVHMKRERERELNRNYTTRIFLRVRFRRWLDNMKIQKLHLEKVTGCIVCRNNRNTLLNVLWYWSRMYHERQLMRVKKWLYCWKHSCRQHRGASLLREIRARWDCREFWHKWREFSLRRIAINDLAHQLWQERTLHSKKISMQKWRTITLLRHLGSSKIRRVYREQKLKQTFLKWKKYTEILQGIRKTHMKRKMMMVRGYLCYWYETIIGLQARSIKFHRMCQQRLYLTQWQRITQYKNRMWHIHGMILSSQVGNAVYKWCEYTLQHKRRRIVAIDNTDVARRFLLRRLLRTWKKKVAHGKQLKRILASHRSQALRSVMQMWREKYYVGQIVVQTHKKYTRHLLLQTWMSWVALTKKRKVAMSLLHHIYISLTINSVFSAWKCYHAHLLQLKLVLRLRNFDQKHRMARKSIHIWSNHVRHSLRVNSFVVRRQWRQLSQWFYRCTIFAKLMRADRRRKFYLMHRVFWLGFRRYTIWMQLSYYLHIKHVLLLERSFFFAWRNHHKRHIVTFRQLRQIENCSRYHLFMAWRRLHQNRKEEARSFHLHQTSSSTAFREARKLQMALSHQRMCLQ</sequence>
<feature type="compositionally biased region" description="Basic and acidic residues" evidence="1">
    <location>
        <begin position="54"/>
        <end position="77"/>
    </location>
</feature>
<name>A0A024G0E1_9STRA</name>
<evidence type="ECO:0000313" key="2">
    <source>
        <dbReference type="EMBL" id="CCI40122.1"/>
    </source>
</evidence>
<reference evidence="2 3" key="1">
    <citation type="submission" date="2012-05" db="EMBL/GenBank/DDBJ databases">
        <title>Recombination and specialization in a pathogen metapopulation.</title>
        <authorList>
            <person name="Gardiner A."/>
            <person name="Kemen E."/>
            <person name="Schultz-Larsen T."/>
            <person name="MacLean D."/>
            <person name="Van Oosterhout C."/>
            <person name="Jones J.D.G."/>
        </authorList>
    </citation>
    <scope>NUCLEOTIDE SEQUENCE [LARGE SCALE GENOMIC DNA]</scope>
    <source>
        <strain evidence="2 3">Ac Nc2</strain>
    </source>
</reference>
<keyword evidence="3" id="KW-1185">Reference proteome</keyword>
<evidence type="ECO:0000256" key="1">
    <source>
        <dbReference type="SAM" id="MobiDB-lite"/>
    </source>
</evidence>
<dbReference type="InParanoid" id="A0A024G0E1"/>
<dbReference type="Proteomes" id="UP000053237">
    <property type="component" value="Unassembled WGS sequence"/>
</dbReference>
<feature type="region of interest" description="Disordered" evidence="1">
    <location>
        <begin position="90"/>
        <end position="124"/>
    </location>
</feature>